<dbReference type="InterPro" id="IPR011051">
    <property type="entry name" value="RmlC_Cupin_sf"/>
</dbReference>
<keyword evidence="3" id="KW-1185">Reference proteome</keyword>
<reference evidence="2" key="1">
    <citation type="submission" date="2023-07" db="EMBL/GenBank/DDBJ databases">
        <title>draft genome sequence of fig (Ficus carica).</title>
        <authorList>
            <person name="Takahashi T."/>
            <person name="Nishimura K."/>
        </authorList>
    </citation>
    <scope>NUCLEOTIDE SEQUENCE</scope>
</reference>
<dbReference type="Gene3D" id="2.60.120.10">
    <property type="entry name" value="Jelly Rolls"/>
    <property type="match status" value="1"/>
</dbReference>
<dbReference type="PANTHER" id="PTHR31189">
    <property type="entry name" value="OS03G0336100 PROTEIN-RELATED"/>
    <property type="match status" value="1"/>
</dbReference>
<protein>
    <recommendedName>
        <fullName evidence="1">Cupin type-1 domain-containing protein</fullName>
    </recommendedName>
</protein>
<dbReference type="PANTHER" id="PTHR31189:SF62">
    <property type="entry name" value="OS01G0976200 PROTEIN"/>
    <property type="match status" value="1"/>
</dbReference>
<dbReference type="InterPro" id="IPR050253">
    <property type="entry name" value="Seed_Storage-Functional"/>
</dbReference>
<dbReference type="AlphaFoldDB" id="A0AA88D714"/>
<dbReference type="Pfam" id="PF00190">
    <property type="entry name" value="Cupin_1"/>
    <property type="match status" value="1"/>
</dbReference>
<name>A0AA88D714_FICCA</name>
<evidence type="ECO:0000313" key="3">
    <source>
        <dbReference type="Proteomes" id="UP001187192"/>
    </source>
</evidence>
<dbReference type="EMBL" id="BTGU01000017">
    <property type="protein sequence ID" value="GMN44022.1"/>
    <property type="molecule type" value="Genomic_DNA"/>
</dbReference>
<dbReference type="SUPFAM" id="SSF51182">
    <property type="entry name" value="RmlC-like cupins"/>
    <property type="match status" value="1"/>
</dbReference>
<dbReference type="Proteomes" id="UP001187192">
    <property type="component" value="Unassembled WGS sequence"/>
</dbReference>
<evidence type="ECO:0000313" key="2">
    <source>
        <dbReference type="EMBL" id="GMN44022.1"/>
    </source>
</evidence>
<evidence type="ECO:0000259" key="1">
    <source>
        <dbReference type="Pfam" id="PF00190"/>
    </source>
</evidence>
<dbReference type="InterPro" id="IPR006045">
    <property type="entry name" value="Cupin_1"/>
</dbReference>
<accession>A0AA88D714</accession>
<feature type="domain" description="Cupin type-1" evidence="1">
    <location>
        <begin position="28"/>
        <end position="91"/>
    </location>
</feature>
<sequence>MSKNTRGGSLQVVLGSGDTEFGYQLKREGSSVAGIVLPESEEKVVAIKKGDAIALPFGFVTWWYNKEETELVVLFLDDTSKAHKAVKLKEGFYLSEPKKEHRGGLALNCEEAPLDVDIKDQEPSLAEASKSSVSMAKRVLETTVKGGNLFIVPRFYVVSKIAELGMVLYHHYSKPNIHTFGWKDFSVEGFISGGA</sequence>
<gene>
    <name evidence="2" type="ORF">TIFTF001_013225</name>
</gene>
<organism evidence="2 3">
    <name type="scientific">Ficus carica</name>
    <name type="common">Common fig</name>
    <dbReference type="NCBI Taxonomy" id="3494"/>
    <lineage>
        <taxon>Eukaryota</taxon>
        <taxon>Viridiplantae</taxon>
        <taxon>Streptophyta</taxon>
        <taxon>Embryophyta</taxon>
        <taxon>Tracheophyta</taxon>
        <taxon>Spermatophyta</taxon>
        <taxon>Magnoliopsida</taxon>
        <taxon>eudicotyledons</taxon>
        <taxon>Gunneridae</taxon>
        <taxon>Pentapetalae</taxon>
        <taxon>rosids</taxon>
        <taxon>fabids</taxon>
        <taxon>Rosales</taxon>
        <taxon>Moraceae</taxon>
        <taxon>Ficeae</taxon>
        <taxon>Ficus</taxon>
    </lineage>
</organism>
<comment type="caution">
    <text evidence="2">The sequence shown here is derived from an EMBL/GenBank/DDBJ whole genome shotgun (WGS) entry which is preliminary data.</text>
</comment>
<dbReference type="InterPro" id="IPR014710">
    <property type="entry name" value="RmlC-like_jellyroll"/>
</dbReference>
<proteinExistence type="predicted"/>